<evidence type="ECO:0000259" key="3">
    <source>
        <dbReference type="SMART" id="SM00856"/>
    </source>
</evidence>
<protein>
    <recommendedName>
        <fullName evidence="3">Pectinesterase inhibitor domain-containing protein</fullName>
    </recommendedName>
</protein>
<feature type="chain" id="PRO_5030900940" description="Pectinesterase inhibitor domain-containing protein" evidence="2">
    <location>
        <begin position="25"/>
        <end position="194"/>
    </location>
</feature>
<gene>
    <name evidence="4" type="primary">LOC110696341</name>
</gene>
<dbReference type="InterPro" id="IPR006501">
    <property type="entry name" value="Pectinesterase_inhib_dom"/>
</dbReference>
<evidence type="ECO:0000256" key="1">
    <source>
        <dbReference type="ARBA" id="ARBA00022729"/>
    </source>
</evidence>
<dbReference type="InterPro" id="IPR051955">
    <property type="entry name" value="PME_Inhibitor"/>
</dbReference>
<evidence type="ECO:0000313" key="5">
    <source>
        <dbReference type="Proteomes" id="UP000596660"/>
    </source>
</evidence>
<dbReference type="AlphaFoldDB" id="A0A803N1A1"/>
<dbReference type="Gramene" id="AUR62038735-RA">
    <property type="protein sequence ID" value="AUR62038735-RA:cds"/>
    <property type="gene ID" value="AUR62038735"/>
</dbReference>
<keyword evidence="5" id="KW-1185">Reference proteome</keyword>
<feature type="signal peptide" evidence="2">
    <location>
        <begin position="1"/>
        <end position="24"/>
    </location>
</feature>
<dbReference type="RefSeq" id="XP_021729324.1">
    <property type="nucleotide sequence ID" value="XM_021873632.1"/>
</dbReference>
<sequence length="194" mass="21592">MARFLLVLLAITFILSISSYFCVATDTPATSFIQKTCNETTYTTRCLNTLLPNADRINGNTKKATRLAIMATVTEVQSTSNDIQHYADLLPRRWTHEVESLENCHTDIADSVVGLYTALEETNHLGGGSKDDKESRRLNMENSVKSVVNAIDDCANHLQKSKGGLIVVRRVEEILQPLNELATNAVNLVHHMEF</sequence>
<dbReference type="Pfam" id="PF04043">
    <property type="entry name" value="PMEI"/>
    <property type="match status" value="1"/>
</dbReference>
<dbReference type="SUPFAM" id="SSF101148">
    <property type="entry name" value="Plant invertase/pectin methylesterase inhibitor"/>
    <property type="match status" value="1"/>
</dbReference>
<dbReference type="GO" id="GO:0004857">
    <property type="term" value="F:enzyme inhibitor activity"/>
    <property type="evidence" value="ECO:0007669"/>
    <property type="project" value="InterPro"/>
</dbReference>
<dbReference type="NCBIfam" id="TIGR01614">
    <property type="entry name" value="PME_inhib"/>
    <property type="match status" value="1"/>
</dbReference>
<proteinExistence type="predicted"/>
<dbReference type="Gene3D" id="1.20.140.40">
    <property type="entry name" value="Invertase/pectin methylesterase inhibitor family protein"/>
    <property type="match status" value="1"/>
</dbReference>
<dbReference type="SMART" id="SM00856">
    <property type="entry name" value="PMEI"/>
    <property type="match status" value="1"/>
</dbReference>
<dbReference type="PANTHER" id="PTHR31080">
    <property type="entry name" value="PECTINESTERASE INHIBITOR-LIKE"/>
    <property type="match status" value="1"/>
</dbReference>
<reference evidence="4" key="2">
    <citation type="submission" date="2021-03" db="UniProtKB">
        <authorList>
            <consortium name="EnsemblPlants"/>
        </authorList>
    </citation>
    <scope>IDENTIFICATION</scope>
</reference>
<evidence type="ECO:0000313" key="4">
    <source>
        <dbReference type="EnsemblPlants" id="AUR62038735-RA:cds"/>
    </source>
</evidence>
<reference evidence="4" key="1">
    <citation type="journal article" date="2017" name="Nature">
        <title>The genome of Chenopodium quinoa.</title>
        <authorList>
            <person name="Jarvis D.E."/>
            <person name="Ho Y.S."/>
            <person name="Lightfoot D.J."/>
            <person name="Schmoeckel S.M."/>
            <person name="Li B."/>
            <person name="Borm T.J.A."/>
            <person name="Ohyanagi H."/>
            <person name="Mineta K."/>
            <person name="Michell C.T."/>
            <person name="Saber N."/>
            <person name="Kharbatia N.M."/>
            <person name="Rupper R.R."/>
            <person name="Sharp A.R."/>
            <person name="Dally N."/>
            <person name="Boughton B.A."/>
            <person name="Woo Y.H."/>
            <person name="Gao G."/>
            <person name="Schijlen E.G.W.M."/>
            <person name="Guo X."/>
            <person name="Momin A.A."/>
            <person name="Negrao S."/>
            <person name="Al-Babili S."/>
            <person name="Gehring C."/>
            <person name="Roessner U."/>
            <person name="Jung C."/>
            <person name="Murphy K."/>
            <person name="Arold S.T."/>
            <person name="Gojobori T."/>
            <person name="van der Linden C.G."/>
            <person name="van Loo E.N."/>
            <person name="Jellen E.N."/>
            <person name="Maughan P.J."/>
            <person name="Tester M."/>
        </authorList>
    </citation>
    <scope>NUCLEOTIDE SEQUENCE [LARGE SCALE GENOMIC DNA]</scope>
    <source>
        <strain evidence="4">cv. PI 614886</strain>
    </source>
</reference>
<name>A0A803N1A1_CHEQI</name>
<dbReference type="KEGG" id="cqi:110696341"/>
<accession>A0A803N1A1</accession>
<keyword evidence="1 2" id="KW-0732">Signal</keyword>
<organism evidence="4 5">
    <name type="scientific">Chenopodium quinoa</name>
    <name type="common">Quinoa</name>
    <dbReference type="NCBI Taxonomy" id="63459"/>
    <lineage>
        <taxon>Eukaryota</taxon>
        <taxon>Viridiplantae</taxon>
        <taxon>Streptophyta</taxon>
        <taxon>Embryophyta</taxon>
        <taxon>Tracheophyta</taxon>
        <taxon>Spermatophyta</taxon>
        <taxon>Magnoliopsida</taxon>
        <taxon>eudicotyledons</taxon>
        <taxon>Gunneridae</taxon>
        <taxon>Pentapetalae</taxon>
        <taxon>Caryophyllales</taxon>
        <taxon>Chenopodiaceae</taxon>
        <taxon>Chenopodioideae</taxon>
        <taxon>Atripliceae</taxon>
        <taxon>Chenopodium</taxon>
    </lineage>
</organism>
<dbReference type="Proteomes" id="UP000596660">
    <property type="component" value="Unplaced"/>
</dbReference>
<dbReference type="EnsemblPlants" id="AUR62038735-RA">
    <property type="protein sequence ID" value="AUR62038735-RA:cds"/>
    <property type="gene ID" value="AUR62038735"/>
</dbReference>
<dbReference type="GeneID" id="110696341"/>
<dbReference type="PANTHER" id="PTHR31080:SF158">
    <property type="entry name" value="PLANT INVERTASE_PECTIN METHYLESTERASE INHIBITOR SUPERFAMILY PROTEIN"/>
    <property type="match status" value="1"/>
</dbReference>
<evidence type="ECO:0000256" key="2">
    <source>
        <dbReference type="SAM" id="SignalP"/>
    </source>
</evidence>
<dbReference type="OrthoDB" id="1798261at2759"/>
<dbReference type="InterPro" id="IPR035513">
    <property type="entry name" value="Invertase/methylesterase_inhib"/>
</dbReference>
<feature type="domain" description="Pectinesterase inhibitor" evidence="3">
    <location>
        <begin position="28"/>
        <end position="188"/>
    </location>
</feature>